<dbReference type="InterPro" id="IPR010281">
    <property type="entry name" value="DUF885"/>
</dbReference>
<keyword evidence="1" id="KW-0175">Coiled coil</keyword>
<protein>
    <submittedName>
        <fullName evidence="2">Uncharacterized protein</fullName>
    </submittedName>
</protein>
<gene>
    <name evidence="2" type="ORF">MALK_3000</name>
</gene>
<dbReference type="PANTHER" id="PTHR33361:SF2">
    <property type="entry name" value="DUF885 DOMAIN-CONTAINING PROTEIN"/>
    <property type="match status" value="1"/>
</dbReference>
<sequence>MPSKIKKGLIATGIVAAVIAVPAALTLIPYSIQKSAFNKIIAKNNELIEQYKKSEQEFLVKYNEKRKRISETKNEIAALEDEYNEKINQENPNQEEIKRLQEQIAKSKEKIQKLENEYQEGIFNIVLPSLEKLAIEGNSKHTEDIIKYTALYIVNKHKQFNTKLEDLGKSVDLYYPKEEEATRISRFYQGWINELNKISKINLNVTSTAWVSGLKYEWEIAKDIYASELRLIGVFLEWGIPSAYPANIFYGTFNKFVGDKAEKVQRNLEEGIEKGIILSKVVIKNNIRGFLTAFYQDELLNFLRSRENEKTVLDIIKSSTKVDPKTKAFHEFYVTKYYQASKHGLGENIKELKILKENSINEVEDTIEILNQNRRIQKIYGLGLTKKDLDARDVGLSGMPIQGKKEQGQRLYDTILKLSTTSNYSSQEVFDSGYETTKTALKNMEIAAKAVAKLITGEDSGAWEPTIQYNPKGVSGKRVNNVQLKIRDEEGNINLSEFNKWMNQEQFFFGREGKEYYNQDKRNELLNDPNLKESIANLDKLGYAHLKDSKDPYGTITNEQFYLGALEGFKAYQQFRKTTIDEGFSYFPKQVPNYGITIYEFKDREKSGVGAYNGERQSEANTFGSFIFNADPYYGLPKWSVTSFANHESVMGHHNQIYYAKKFLKTINGQTIGNIFDYTSYIEGWALFMEWFGIEAGLYGEPDFENKDYYASPKDFTKAKGITSFIKAKKVEDVTKDETKQMKELHGGVYWNLVASVKKINNEKEHTLKAAELTNILQYYGALNEAQLRNMRRAVDTAYHGNVKGEADLPKNPSISDIRNFLKNNSALGIGDITAESKRYLNLPGQSTSYNAGKEEMLNLYDKVRKSKNLSRKDFVSNKENIKEFLNLMLETGALPLDALKEITELHYNL</sequence>
<dbReference type="Pfam" id="PF05960">
    <property type="entry name" value="DUF885"/>
    <property type="match status" value="2"/>
</dbReference>
<keyword evidence="3" id="KW-1185">Reference proteome</keyword>
<evidence type="ECO:0000256" key="1">
    <source>
        <dbReference type="SAM" id="Coils"/>
    </source>
</evidence>
<dbReference type="PATRIC" id="fig|1188234.3.peg.279"/>
<name>N9SRG7_9BACT</name>
<feature type="coiled-coil region" evidence="1">
    <location>
        <begin position="37"/>
        <end position="124"/>
    </location>
</feature>
<evidence type="ECO:0000313" key="2">
    <source>
        <dbReference type="EMBL" id="ENY53959.1"/>
    </source>
</evidence>
<dbReference type="EMBL" id="AMWK01000006">
    <property type="protein sequence ID" value="ENY53959.1"/>
    <property type="molecule type" value="Genomic_DNA"/>
</dbReference>
<dbReference type="eggNOG" id="COG4805">
    <property type="taxonomic scope" value="Bacteria"/>
</dbReference>
<dbReference type="AlphaFoldDB" id="N9SRG7"/>
<dbReference type="PANTHER" id="PTHR33361">
    <property type="entry name" value="GLR0591 PROTEIN"/>
    <property type="match status" value="1"/>
</dbReference>
<accession>N9SRG7</accession>
<evidence type="ECO:0000313" key="3">
    <source>
        <dbReference type="Proteomes" id="UP000013137"/>
    </source>
</evidence>
<dbReference type="RefSeq" id="WP_002881344.1">
    <property type="nucleotide sequence ID" value="NZ_AMWK01000006.1"/>
</dbReference>
<dbReference type="Proteomes" id="UP000013137">
    <property type="component" value="Unassembled WGS sequence"/>
</dbReference>
<dbReference type="OrthoDB" id="9769898at2"/>
<reference evidence="2 3" key="1">
    <citation type="journal article" date="2013" name="Genome Announc.">
        <title>Draft Genome Sequences of Mycoplasma alkalescens, Mycoplasma arginini, and Mycoplasma bovigenitalium, Three Species with Equivocal Pathogenic Status for Cattle.</title>
        <authorList>
            <person name="Manso-Silvan L."/>
            <person name="Tardy F."/>
            <person name="Baranowski E."/>
            <person name="Barre A."/>
            <person name="Blanchard A."/>
            <person name="Breton M."/>
            <person name="Couture C."/>
            <person name="Citti C."/>
            <person name="Dordet-Frisoni E."/>
            <person name="Dupuy V."/>
            <person name="Gaurivaud P."/>
            <person name="Jacob D."/>
            <person name="Lemaitre C."/>
            <person name="Nikolski M."/>
            <person name="Nouvel L.X."/>
            <person name="Poumarat F."/>
            <person name="Thebault P."/>
            <person name="Theil S."/>
            <person name="Thiaucourt F."/>
            <person name="Sirand-Pugnet P."/>
        </authorList>
    </citation>
    <scope>NUCLEOTIDE SEQUENCE [LARGE SCALE GENOMIC DNA]</scope>
    <source>
        <strain evidence="2 3">14918</strain>
    </source>
</reference>
<organism evidence="2 3">
    <name type="scientific">Metamycoplasma alkalescens 14918</name>
    <dbReference type="NCBI Taxonomy" id="1188234"/>
    <lineage>
        <taxon>Bacteria</taxon>
        <taxon>Bacillati</taxon>
        <taxon>Mycoplasmatota</taxon>
        <taxon>Mycoplasmoidales</taxon>
        <taxon>Metamycoplasmataceae</taxon>
        <taxon>Metamycoplasma</taxon>
    </lineage>
</organism>
<comment type="caution">
    <text evidence="2">The sequence shown here is derived from an EMBL/GenBank/DDBJ whole genome shotgun (WGS) entry which is preliminary data.</text>
</comment>
<proteinExistence type="predicted"/>